<organism evidence="1 2">
    <name type="scientific">Suillus subaureus</name>
    <dbReference type="NCBI Taxonomy" id="48587"/>
    <lineage>
        <taxon>Eukaryota</taxon>
        <taxon>Fungi</taxon>
        <taxon>Dikarya</taxon>
        <taxon>Basidiomycota</taxon>
        <taxon>Agaricomycotina</taxon>
        <taxon>Agaricomycetes</taxon>
        <taxon>Agaricomycetidae</taxon>
        <taxon>Boletales</taxon>
        <taxon>Suillineae</taxon>
        <taxon>Suillaceae</taxon>
        <taxon>Suillus</taxon>
    </lineage>
</organism>
<comment type="caution">
    <text evidence="1">The sequence shown here is derived from an EMBL/GenBank/DDBJ whole genome shotgun (WGS) entry which is preliminary data.</text>
</comment>
<protein>
    <submittedName>
        <fullName evidence="1">Uncharacterized protein</fullName>
    </submittedName>
</protein>
<gene>
    <name evidence="1" type="ORF">BJ212DRAFT_1199914</name>
</gene>
<sequence>YDSKIQVFNSTSSTFYAPSNCSGIGSMRHEHIHACPVWKNEAPWNNCVFVNIDADVEGM</sequence>
<accession>A0A9P7J2H0</accession>
<proteinExistence type="predicted"/>
<dbReference type="EMBL" id="JABBWG010000141">
    <property type="protein sequence ID" value="KAG1799571.1"/>
    <property type="molecule type" value="Genomic_DNA"/>
</dbReference>
<dbReference type="OrthoDB" id="2679880at2759"/>
<reference evidence="1" key="1">
    <citation type="journal article" date="2020" name="New Phytol.">
        <title>Comparative genomics reveals dynamic genome evolution in host specialist ectomycorrhizal fungi.</title>
        <authorList>
            <person name="Lofgren L.A."/>
            <person name="Nguyen N.H."/>
            <person name="Vilgalys R."/>
            <person name="Ruytinx J."/>
            <person name="Liao H.L."/>
            <person name="Branco S."/>
            <person name="Kuo A."/>
            <person name="LaButti K."/>
            <person name="Lipzen A."/>
            <person name="Andreopoulos W."/>
            <person name="Pangilinan J."/>
            <person name="Riley R."/>
            <person name="Hundley H."/>
            <person name="Na H."/>
            <person name="Barry K."/>
            <person name="Grigoriev I.V."/>
            <person name="Stajich J.E."/>
            <person name="Kennedy P.G."/>
        </authorList>
    </citation>
    <scope>NUCLEOTIDE SEQUENCE</scope>
    <source>
        <strain evidence="1">MN1</strain>
    </source>
</reference>
<feature type="non-terminal residue" evidence="1">
    <location>
        <position position="1"/>
    </location>
</feature>
<dbReference type="GeneID" id="64623074"/>
<evidence type="ECO:0000313" key="2">
    <source>
        <dbReference type="Proteomes" id="UP000807769"/>
    </source>
</evidence>
<feature type="non-terminal residue" evidence="1">
    <location>
        <position position="59"/>
    </location>
</feature>
<dbReference type="RefSeq" id="XP_041185740.1">
    <property type="nucleotide sequence ID" value="XM_041329057.1"/>
</dbReference>
<keyword evidence="2" id="KW-1185">Reference proteome</keyword>
<name>A0A9P7J2H0_9AGAM</name>
<dbReference type="AlphaFoldDB" id="A0A9P7J2H0"/>
<dbReference type="Proteomes" id="UP000807769">
    <property type="component" value="Unassembled WGS sequence"/>
</dbReference>
<evidence type="ECO:0000313" key="1">
    <source>
        <dbReference type="EMBL" id="KAG1799571.1"/>
    </source>
</evidence>